<name>A0A8J3C959_9PSEU</name>
<evidence type="ECO:0000313" key="4">
    <source>
        <dbReference type="Proteomes" id="UP000637578"/>
    </source>
</evidence>
<dbReference type="CDD" id="cd00081">
    <property type="entry name" value="Hint"/>
    <property type="match status" value="1"/>
</dbReference>
<evidence type="ECO:0000256" key="1">
    <source>
        <dbReference type="SAM" id="MobiDB-lite"/>
    </source>
</evidence>
<dbReference type="EMBL" id="BMMK01000014">
    <property type="protein sequence ID" value="GGM58487.1"/>
    <property type="molecule type" value="Genomic_DNA"/>
</dbReference>
<dbReference type="InterPro" id="IPR036844">
    <property type="entry name" value="Hint_dom_sf"/>
</dbReference>
<proteinExistence type="predicted"/>
<reference evidence="3" key="2">
    <citation type="submission" date="2020-09" db="EMBL/GenBank/DDBJ databases">
        <authorList>
            <person name="Sun Q."/>
            <person name="Zhou Y."/>
        </authorList>
    </citation>
    <scope>NUCLEOTIDE SEQUENCE</scope>
    <source>
        <strain evidence="3">CGMCC 4.5737</strain>
    </source>
</reference>
<dbReference type="RefSeq" id="WP_189058458.1">
    <property type="nucleotide sequence ID" value="NZ_BMMK01000014.1"/>
</dbReference>
<gene>
    <name evidence="3" type="ORF">GCM10012275_32150</name>
</gene>
<dbReference type="Pfam" id="PF07591">
    <property type="entry name" value="PT-HINT"/>
    <property type="match status" value="1"/>
</dbReference>
<dbReference type="SMART" id="SM00306">
    <property type="entry name" value="HintN"/>
    <property type="match status" value="1"/>
</dbReference>
<protein>
    <recommendedName>
        <fullName evidence="2">Hint domain-containing protein</fullName>
    </recommendedName>
</protein>
<dbReference type="InterPro" id="IPR003587">
    <property type="entry name" value="Hint_dom_N"/>
</dbReference>
<evidence type="ECO:0000313" key="3">
    <source>
        <dbReference type="EMBL" id="GGM58487.1"/>
    </source>
</evidence>
<reference evidence="3" key="1">
    <citation type="journal article" date="2014" name="Int. J. Syst. Evol. Microbiol.">
        <title>Complete genome sequence of Corynebacterium casei LMG S-19264T (=DSM 44701T), isolated from a smear-ripened cheese.</title>
        <authorList>
            <consortium name="US DOE Joint Genome Institute (JGI-PGF)"/>
            <person name="Walter F."/>
            <person name="Albersmeier A."/>
            <person name="Kalinowski J."/>
            <person name="Ruckert C."/>
        </authorList>
    </citation>
    <scope>NUCLEOTIDE SEQUENCE</scope>
    <source>
        <strain evidence="3">CGMCC 4.5737</strain>
    </source>
</reference>
<organism evidence="3 4">
    <name type="scientific">Longimycelium tulufanense</name>
    <dbReference type="NCBI Taxonomy" id="907463"/>
    <lineage>
        <taxon>Bacteria</taxon>
        <taxon>Bacillati</taxon>
        <taxon>Actinomycetota</taxon>
        <taxon>Actinomycetes</taxon>
        <taxon>Pseudonocardiales</taxon>
        <taxon>Pseudonocardiaceae</taxon>
        <taxon>Longimycelium</taxon>
    </lineage>
</organism>
<keyword evidence="4" id="KW-1185">Reference proteome</keyword>
<sequence length="267" mass="28384">MTLFDFLKREGAEVILEVIGYNDAVKCFTQGDVEGCIWTTINALTLASPLLLVTKGGKLVAAIAKIAGKVGTFLKRTAQAKNEVKAGRTAMQRAIETCKVPGNSFAPTVPVLMADGTTKPIKDIAVGDQVTATDPTTRQTAARAVTRVIVGQGVKQMVSVAVDGPNRGTIEVTARHPFWVTERGQWIDAQDIRAGEHLQTVTGDHVVATSTTRHTEVMKVYNLTVEGIHTYYVLAGTTPSSYTTPAAGLQAPRAAGSAQPTSPTQRP</sequence>
<feature type="compositionally biased region" description="Polar residues" evidence="1">
    <location>
        <begin position="258"/>
        <end position="267"/>
    </location>
</feature>
<dbReference type="SUPFAM" id="SSF51294">
    <property type="entry name" value="Hedgehog/intein (Hint) domain"/>
    <property type="match status" value="1"/>
</dbReference>
<dbReference type="Gene3D" id="2.170.16.10">
    <property type="entry name" value="Hedgehog/Intein (Hint) domain"/>
    <property type="match status" value="1"/>
</dbReference>
<accession>A0A8J3C959</accession>
<evidence type="ECO:0000259" key="2">
    <source>
        <dbReference type="SMART" id="SM00306"/>
    </source>
</evidence>
<feature type="region of interest" description="Disordered" evidence="1">
    <location>
        <begin position="244"/>
        <end position="267"/>
    </location>
</feature>
<dbReference type="Proteomes" id="UP000637578">
    <property type="component" value="Unassembled WGS sequence"/>
</dbReference>
<dbReference type="AlphaFoldDB" id="A0A8J3C959"/>
<comment type="caution">
    <text evidence="3">The sequence shown here is derived from an EMBL/GenBank/DDBJ whole genome shotgun (WGS) entry which is preliminary data.</text>
</comment>
<feature type="domain" description="Hint" evidence="2">
    <location>
        <begin position="102"/>
        <end position="202"/>
    </location>
</feature>